<dbReference type="AlphaFoldDB" id="A0A426TSN4"/>
<evidence type="ECO:0000313" key="2">
    <source>
        <dbReference type="Proteomes" id="UP000280307"/>
    </source>
</evidence>
<dbReference type="EMBL" id="RSAS01000805">
    <property type="protein sequence ID" value="RRR67172.1"/>
    <property type="molecule type" value="Genomic_DNA"/>
</dbReference>
<proteinExistence type="predicted"/>
<gene>
    <name evidence="1" type="ORF">EI684_19400</name>
</gene>
<name>A0A426TSN4_9CHLR</name>
<reference evidence="1 2" key="1">
    <citation type="submission" date="2018-12" db="EMBL/GenBank/DDBJ databases">
        <title>Genome Sequence of Candidatus Viridilinea halotolerans isolated from saline sulfide-rich spring.</title>
        <authorList>
            <person name="Grouzdev D.S."/>
            <person name="Burganskaya E.I."/>
            <person name="Krutkina M.S."/>
            <person name="Sukhacheva M.V."/>
            <person name="Gorlenko V.M."/>
        </authorList>
    </citation>
    <scope>NUCLEOTIDE SEQUENCE [LARGE SCALE GENOMIC DNA]</scope>
    <source>
        <strain evidence="1">Chok-6</strain>
    </source>
</reference>
<accession>A0A426TSN4</accession>
<comment type="caution">
    <text evidence="1">The sequence shown here is derived from an EMBL/GenBank/DDBJ whole genome shotgun (WGS) entry which is preliminary data.</text>
</comment>
<sequence>MQSPWQHYTTGTGQIHAADTRVRLLLNGASRTNYNDAQLDDYQRTGRVALLRRPPLTMRLRARFSHPEGVLRGTMGFGFWNYPIALPPAPPRALWFFYQAPPGNLPLAMGVAGGGCWKAATIDTGRARALALAPFAPLVVPLLRLPRLFRGLWPPIQWAVGVAETPVRVPMEAWHEYELVWGATTSCFRVDGRVVLADAPSPRGPLCAVIWMDNQYLIVTPQGRLGWGLLDLAGPQWLEVERLELEKRNLEGEGFVLP</sequence>
<evidence type="ECO:0000313" key="1">
    <source>
        <dbReference type="EMBL" id="RRR67172.1"/>
    </source>
</evidence>
<organism evidence="1 2">
    <name type="scientific">Candidatus Viridilinea halotolerans</name>
    <dbReference type="NCBI Taxonomy" id="2491704"/>
    <lineage>
        <taxon>Bacteria</taxon>
        <taxon>Bacillati</taxon>
        <taxon>Chloroflexota</taxon>
        <taxon>Chloroflexia</taxon>
        <taxon>Chloroflexales</taxon>
        <taxon>Chloroflexineae</taxon>
        <taxon>Oscillochloridaceae</taxon>
        <taxon>Candidatus Viridilinea</taxon>
    </lineage>
</organism>
<protein>
    <recommendedName>
        <fullName evidence="3">GH16 domain-containing protein</fullName>
    </recommendedName>
</protein>
<evidence type="ECO:0008006" key="3">
    <source>
        <dbReference type="Google" id="ProtNLM"/>
    </source>
</evidence>
<dbReference type="Proteomes" id="UP000280307">
    <property type="component" value="Unassembled WGS sequence"/>
</dbReference>